<dbReference type="SUPFAM" id="SSF52058">
    <property type="entry name" value="L domain-like"/>
    <property type="match status" value="1"/>
</dbReference>
<dbReference type="Gene3D" id="3.40.50.10140">
    <property type="entry name" value="Toll/interleukin-1 receptor homology (TIR) domain"/>
    <property type="match status" value="1"/>
</dbReference>
<dbReference type="SMART" id="SM00369">
    <property type="entry name" value="LRR_TYP"/>
    <property type="match status" value="3"/>
</dbReference>
<dbReference type="GO" id="GO:0005886">
    <property type="term" value="C:plasma membrane"/>
    <property type="evidence" value="ECO:0007669"/>
    <property type="project" value="TreeGrafter"/>
</dbReference>
<keyword evidence="6" id="KW-0677">Repeat</keyword>
<feature type="transmembrane region" description="Helical" evidence="11">
    <location>
        <begin position="509"/>
        <end position="531"/>
    </location>
</feature>
<keyword evidence="15" id="KW-1185">Reference proteome</keyword>
<keyword evidence="4 11" id="KW-0812">Transmembrane</keyword>
<evidence type="ECO:0000256" key="12">
    <source>
        <dbReference type="SAM" id="SignalP"/>
    </source>
</evidence>
<evidence type="ECO:0000256" key="7">
    <source>
        <dbReference type="ARBA" id="ARBA00022989"/>
    </source>
</evidence>
<name>A0A8W8NP19_MAGGI</name>
<dbReference type="SUPFAM" id="SSF52200">
    <property type="entry name" value="Toll/Interleukin receptor TIR domain"/>
    <property type="match status" value="1"/>
</dbReference>
<dbReference type="GO" id="GO:0038023">
    <property type="term" value="F:signaling receptor activity"/>
    <property type="evidence" value="ECO:0007669"/>
    <property type="project" value="TreeGrafter"/>
</dbReference>
<evidence type="ECO:0000256" key="6">
    <source>
        <dbReference type="ARBA" id="ARBA00022737"/>
    </source>
</evidence>
<sequence>MDLKSLFVLLLVLSFSEFGLCVTDVRNQSTCNQRIQSQKGKDVTVVCNGTSCSYPNLPTNITDFICVGNKNLSTDLSFLCYKNFTRLRRINLSKNNLKMIPRECFRTFPNLQTLILSENRYLGLQNFYNACAGLNETNITIIIANNINQVDILYPLNRTLSDFLSNTSLKEFHFEYNEISVLEENFLKRFPHTVEIVSVRGNRLRLDSRLAGLKSMSSLKSLDISFQCTTMQSLRRNEETGMQQKMNCSTSTNTEDHILKILPPSLEKLLSRETGSGSYCLPKLSFNKTNLRYLDISGASYFSWEGPIDFSDNSNYLETLILSNNKCSRISSKFFSKLNKLKVLDISYNVLGVFFPKVEGGAVFEGLTSLKTLDMSGNFINHIPPDLLKHQSNLEELILSLNDLEVWTLDIKHMSKLKFINCSYNRLVSLPESLQSNLDAIAEDHGISIAINNNKVLCNCENLQFISWMIKTDVEFSMGSKRCTKSDGSLIDIWEANDILKTNCGKTEWVFATVPSLLVFCFAFVLGFLLYRKRWTITYRWYLFRLRHKGYTPIAGENDEHEYDAFLSFAEEDKNFVYKIVGELENCPDERYELCFHHRDFTPGVSIERNIVSAIHSSRKTIIFMSNSYVKSSWCNYELRMSMTKEGQTTRRVIVMVILDSIPRKKLPLEVMQYYKKNCYIEKPDKDNDLTVFIKTLKESLKN</sequence>
<comment type="subcellular location">
    <subcellularLocation>
        <location evidence="1">Membrane</location>
        <topology evidence="1">Single-pass membrane protein</topology>
    </subcellularLocation>
</comment>
<dbReference type="PROSITE" id="PS50104">
    <property type="entry name" value="TIR"/>
    <property type="match status" value="1"/>
</dbReference>
<evidence type="ECO:0000259" key="13">
    <source>
        <dbReference type="PROSITE" id="PS50104"/>
    </source>
</evidence>
<dbReference type="InterPro" id="IPR001611">
    <property type="entry name" value="Leu-rich_rpt"/>
</dbReference>
<keyword evidence="5 12" id="KW-0732">Signal</keyword>
<feature type="signal peptide" evidence="12">
    <location>
        <begin position="1"/>
        <end position="21"/>
    </location>
</feature>
<dbReference type="GO" id="GO:0007165">
    <property type="term" value="P:signal transduction"/>
    <property type="evidence" value="ECO:0007669"/>
    <property type="project" value="InterPro"/>
</dbReference>
<evidence type="ECO:0000256" key="2">
    <source>
        <dbReference type="ARBA" id="ARBA00009634"/>
    </source>
</evidence>
<dbReference type="PANTHER" id="PTHR24365">
    <property type="entry name" value="TOLL-LIKE RECEPTOR"/>
    <property type="match status" value="1"/>
</dbReference>
<feature type="chain" id="PRO_5036480432" description="TIR domain-containing protein" evidence="12">
    <location>
        <begin position="22"/>
        <end position="703"/>
    </location>
</feature>
<comment type="similarity">
    <text evidence="2">Belongs to the Toll-like receptor family.</text>
</comment>
<evidence type="ECO:0000256" key="8">
    <source>
        <dbReference type="ARBA" id="ARBA00023136"/>
    </source>
</evidence>
<evidence type="ECO:0000256" key="1">
    <source>
        <dbReference type="ARBA" id="ARBA00004167"/>
    </source>
</evidence>
<keyword evidence="9" id="KW-0675">Receptor</keyword>
<evidence type="ECO:0000256" key="3">
    <source>
        <dbReference type="ARBA" id="ARBA00022614"/>
    </source>
</evidence>
<reference evidence="14" key="1">
    <citation type="submission" date="2022-08" db="UniProtKB">
        <authorList>
            <consortium name="EnsemblMetazoa"/>
        </authorList>
    </citation>
    <scope>IDENTIFICATION</scope>
    <source>
        <strain evidence="14">05x7-T-G4-1.051#20</strain>
    </source>
</reference>
<dbReference type="Pfam" id="PF13855">
    <property type="entry name" value="LRR_8"/>
    <property type="match status" value="3"/>
</dbReference>
<dbReference type="InterPro" id="IPR035897">
    <property type="entry name" value="Toll_tir_struct_dom_sf"/>
</dbReference>
<dbReference type="Proteomes" id="UP000005408">
    <property type="component" value="Unassembled WGS sequence"/>
</dbReference>
<dbReference type="SMART" id="SM00255">
    <property type="entry name" value="TIR"/>
    <property type="match status" value="1"/>
</dbReference>
<keyword evidence="7 11" id="KW-1133">Transmembrane helix</keyword>
<dbReference type="AlphaFoldDB" id="A0A8W8NP19"/>
<evidence type="ECO:0000256" key="11">
    <source>
        <dbReference type="SAM" id="Phobius"/>
    </source>
</evidence>
<evidence type="ECO:0000256" key="4">
    <source>
        <dbReference type="ARBA" id="ARBA00022692"/>
    </source>
</evidence>
<dbReference type="PANTHER" id="PTHR24365:SF541">
    <property type="entry name" value="PROTEIN TOLL-RELATED"/>
    <property type="match status" value="1"/>
</dbReference>
<dbReference type="InterPro" id="IPR000157">
    <property type="entry name" value="TIR_dom"/>
</dbReference>
<accession>A0A8W8NP19</accession>
<proteinExistence type="inferred from homology"/>
<keyword evidence="10" id="KW-0325">Glycoprotein</keyword>
<dbReference type="EnsemblMetazoa" id="G6114.1">
    <property type="protein sequence ID" value="G6114.1:cds"/>
    <property type="gene ID" value="G6114"/>
</dbReference>
<feature type="domain" description="TIR" evidence="13">
    <location>
        <begin position="561"/>
        <end position="701"/>
    </location>
</feature>
<keyword evidence="8 11" id="KW-0472">Membrane</keyword>
<evidence type="ECO:0000313" key="15">
    <source>
        <dbReference type="Proteomes" id="UP000005408"/>
    </source>
</evidence>
<keyword evidence="3" id="KW-0433">Leucine-rich repeat</keyword>
<dbReference type="Gene3D" id="3.80.10.10">
    <property type="entry name" value="Ribonuclease Inhibitor"/>
    <property type="match status" value="2"/>
</dbReference>
<dbReference type="InterPro" id="IPR003591">
    <property type="entry name" value="Leu-rich_rpt_typical-subtyp"/>
</dbReference>
<protein>
    <recommendedName>
        <fullName evidence="13">TIR domain-containing protein</fullName>
    </recommendedName>
</protein>
<dbReference type="Pfam" id="PF01582">
    <property type="entry name" value="TIR"/>
    <property type="match status" value="1"/>
</dbReference>
<evidence type="ECO:0000256" key="9">
    <source>
        <dbReference type="ARBA" id="ARBA00023170"/>
    </source>
</evidence>
<evidence type="ECO:0000256" key="5">
    <source>
        <dbReference type="ARBA" id="ARBA00022729"/>
    </source>
</evidence>
<dbReference type="InterPro" id="IPR032675">
    <property type="entry name" value="LRR_dom_sf"/>
</dbReference>
<organism evidence="14 15">
    <name type="scientific">Magallana gigas</name>
    <name type="common">Pacific oyster</name>
    <name type="synonym">Crassostrea gigas</name>
    <dbReference type="NCBI Taxonomy" id="29159"/>
    <lineage>
        <taxon>Eukaryota</taxon>
        <taxon>Metazoa</taxon>
        <taxon>Spiralia</taxon>
        <taxon>Lophotrochozoa</taxon>
        <taxon>Mollusca</taxon>
        <taxon>Bivalvia</taxon>
        <taxon>Autobranchia</taxon>
        <taxon>Pteriomorphia</taxon>
        <taxon>Ostreida</taxon>
        <taxon>Ostreoidea</taxon>
        <taxon>Ostreidae</taxon>
        <taxon>Magallana</taxon>
    </lineage>
</organism>
<evidence type="ECO:0000256" key="10">
    <source>
        <dbReference type="ARBA" id="ARBA00023180"/>
    </source>
</evidence>
<dbReference type="PROSITE" id="PS51450">
    <property type="entry name" value="LRR"/>
    <property type="match status" value="1"/>
</dbReference>
<evidence type="ECO:0000313" key="14">
    <source>
        <dbReference type="EnsemblMetazoa" id="G6114.1:cds"/>
    </source>
</evidence>